<sequence length="532" mass="58286">MVKRKEVGLIVERGQSFSSWIGFGERGLALLLEGVELCCGNFNRRPFRLELKEGRRVFKLELQSNNAGRFLQCSVVSAQGKRFSLIFPKGRGGAWGWKILASRLRSIGVVPVRSPSKLPQGDVGQRRECAAVLPHEGASFADANQRQGGKWKRLCEDFAGEAPEFGSLKAWACKNRNLVGNFNLLFLGGALILSEFKNAKDAERVPGILHVVAGSSAFSYGGRLHGFRQFPGRKIAGGWVREDSRRGHTQLMHGGQQYIVADGVMVLQQDGQQKGSVGLGGWRIAAKGSLESHSRWRGMRGAGVLSWSFAESVQGVFYYVLWCQNRRKGLWRSPRLLLPSWRIVEDSGGEAPPKGMAFTDICGEESSSKALGTLVAVSWPWMRRASSIVSQDSCKVQWEEYVKKAAYSKVREEGESRAHTVGRVGRDQGKIVAEVLHVSDFVLSPFVHTTTTKGLFRNSASSFLLEQVGEVGSKSSMNPVEALDGSMGFLIPKDNTEAEPCSSKVGLGVTDKSCPFGLPKLLGRPNLRGCPL</sequence>
<comment type="caution">
    <text evidence="1">The sequence shown here is derived from an EMBL/GenBank/DDBJ whole genome shotgun (WGS) entry which is preliminary data.</text>
</comment>
<organism evidence="1 2">
    <name type="scientific">Vitis vinifera</name>
    <name type="common">Grape</name>
    <dbReference type="NCBI Taxonomy" id="29760"/>
    <lineage>
        <taxon>Eukaryota</taxon>
        <taxon>Viridiplantae</taxon>
        <taxon>Streptophyta</taxon>
        <taxon>Embryophyta</taxon>
        <taxon>Tracheophyta</taxon>
        <taxon>Spermatophyta</taxon>
        <taxon>Magnoliopsida</taxon>
        <taxon>eudicotyledons</taxon>
        <taxon>Gunneridae</taxon>
        <taxon>Pentapetalae</taxon>
        <taxon>rosids</taxon>
        <taxon>Vitales</taxon>
        <taxon>Vitaceae</taxon>
        <taxon>Viteae</taxon>
        <taxon>Vitis</taxon>
    </lineage>
</organism>
<evidence type="ECO:0008006" key="3">
    <source>
        <dbReference type="Google" id="ProtNLM"/>
    </source>
</evidence>
<name>A0A438FIT8_VITVI</name>
<evidence type="ECO:0000313" key="1">
    <source>
        <dbReference type="EMBL" id="RVW59903.1"/>
    </source>
</evidence>
<protein>
    <recommendedName>
        <fullName evidence="3">DUF4283 domain-containing protein</fullName>
    </recommendedName>
</protein>
<dbReference type="Proteomes" id="UP000288805">
    <property type="component" value="Unassembled WGS sequence"/>
</dbReference>
<dbReference type="AlphaFoldDB" id="A0A438FIT8"/>
<accession>A0A438FIT8</accession>
<reference evidence="1 2" key="1">
    <citation type="journal article" date="2018" name="PLoS Genet.">
        <title>Population sequencing reveals clonal diversity and ancestral inbreeding in the grapevine cultivar Chardonnay.</title>
        <authorList>
            <person name="Roach M.J."/>
            <person name="Johnson D.L."/>
            <person name="Bohlmann J."/>
            <person name="van Vuuren H.J."/>
            <person name="Jones S.J."/>
            <person name="Pretorius I.S."/>
            <person name="Schmidt S.A."/>
            <person name="Borneman A.R."/>
        </authorList>
    </citation>
    <scope>NUCLEOTIDE SEQUENCE [LARGE SCALE GENOMIC DNA]</scope>
    <source>
        <strain evidence="2">cv. Chardonnay</strain>
        <tissue evidence="1">Leaf</tissue>
    </source>
</reference>
<gene>
    <name evidence="1" type="ORF">CK203_086964</name>
</gene>
<proteinExistence type="predicted"/>
<dbReference type="EMBL" id="QGNW01000873">
    <property type="protein sequence ID" value="RVW59903.1"/>
    <property type="molecule type" value="Genomic_DNA"/>
</dbReference>
<evidence type="ECO:0000313" key="2">
    <source>
        <dbReference type="Proteomes" id="UP000288805"/>
    </source>
</evidence>